<dbReference type="Proteomes" id="UP000008907">
    <property type="component" value="Chromosome"/>
</dbReference>
<dbReference type="Gene3D" id="1.10.10.10">
    <property type="entry name" value="Winged helix-like DNA-binding domain superfamily/Winged helix DNA-binding domain"/>
    <property type="match status" value="1"/>
</dbReference>
<dbReference type="GO" id="GO:0003677">
    <property type="term" value="F:DNA binding"/>
    <property type="evidence" value="ECO:0007669"/>
    <property type="project" value="InterPro"/>
</dbReference>
<dbReference type="GO" id="GO:0097367">
    <property type="term" value="F:carbohydrate derivative binding"/>
    <property type="evidence" value="ECO:0007669"/>
    <property type="project" value="InterPro"/>
</dbReference>
<evidence type="ECO:0000259" key="1">
    <source>
        <dbReference type="PROSITE" id="PS51071"/>
    </source>
</evidence>
<dbReference type="Gene3D" id="3.40.50.10490">
    <property type="entry name" value="Glucose-6-phosphate isomerase like protein, domain 1"/>
    <property type="match status" value="1"/>
</dbReference>
<dbReference type="GO" id="GO:0003700">
    <property type="term" value="F:DNA-binding transcription factor activity"/>
    <property type="evidence" value="ECO:0007669"/>
    <property type="project" value="InterPro"/>
</dbReference>
<dbReference type="InterPro" id="IPR046348">
    <property type="entry name" value="SIS_dom_sf"/>
</dbReference>
<dbReference type="InterPro" id="IPR047640">
    <property type="entry name" value="RpiR-like"/>
</dbReference>
<dbReference type="InterPro" id="IPR000281">
    <property type="entry name" value="HTH_RpiR"/>
</dbReference>
<feature type="domain" description="HTH rpiR-type" evidence="1">
    <location>
        <begin position="4"/>
        <end position="81"/>
    </location>
</feature>
<dbReference type="GO" id="GO:1901135">
    <property type="term" value="P:carbohydrate derivative metabolic process"/>
    <property type="evidence" value="ECO:0007669"/>
    <property type="project" value="InterPro"/>
</dbReference>
<gene>
    <name evidence="2" type="ordered locus">MPUT_0713</name>
</gene>
<evidence type="ECO:0000313" key="3">
    <source>
        <dbReference type="Proteomes" id="UP000008907"/>
    </source>
</evidence>
<dbReference type="PANTHER" id="PTHR30514">
    <property type="entry name" value="GLUCOKINASE"/>
    <property type="match status" value="1"/>
</dbReference>
<dbReference type="AlphaFoldDB" id="A0A7U3ZT40"/>
<dbReference type="KEGG" id="mpf:MPUT_0713"/>
<sequence length="265" mass="30549">MKVASTISKLKQLAKDQDSNAKITSEKILDNIELVSNSNISKVAELIYTSPATIIRFCKNYLNLSGFSELQTLLRIYLSEQDEIEKEHKFILKYSEIIEIIDQTDNLSELQEIDKIAKAILQAQTICIIVHDLSVEYLAIDLVEKINLLGLSAIVIAQQKQLDYYSKISDQNWLFIVISHNKENMTFQKKLEKIYNSNSVIALFSMNQASDFSQLANYWVKFALIDPDNKDFDTISPLYIVELLINRIVKTDQKRFKKMTKILKI</sequence>
<organism evidence="2 3">
    <name type="scientific">Mycoplasma putrefaciens (strain ATCC 15718 / NCTC 10155 / C30 KS-1 / KS-1)</name>
    <dbReference type="NCBI Taxonomy" id="743965"/>
    <lineage>
        <taxon>Bacteria</taxon>
        <taxon>Bacillati</taxon>
        <taxon>Mycoplasmatota</taxon>
        <taxon>Mollicutes</taxon>
        <taxon>Mycoplasmataceae</taxon>
        <taxon>Mycoplasma</taxon>
    </lineage>
</organism>
<dbReference type="RefSeq" id="WP_014035402.1">
    <property type="nucleotide sequence ID" value="NC_015946.1"/>
</dbReference>
<dbReference type="SUPFAM" id="SSF46689">
    <property type="entry name" value="Homeodomain-like"/>
    <property type="match status" value="1"/>
</dbReference>
<dbReference type="PROSITE" id="PS51071">
    <property type="entry name" value="HTH_RPIR"/>
    <property type="match status" value="1"/>
</dbReference>
<dbReference type="Pfam" id="PF01418">
    <property type="entry name" value="HTH_6"/>
    <property type="match status" value="1"/>
</dbReference>
<dbReference type="InterPro" id="IPR036388">
    <property type="entry name" value="WH-like_DNA-bd_sf"/>
</dbReference>
<evidence type="ECO:0000313" key="2">
    <source>
        <dbReference type="EMBL" id="AEM69047.1"/>
    </source>
</evidence>
<protein>
    <submittedName>
        <fullName evidence="2">Transcriptional regulator, RpiR family protein</fullName>
    </submittedName>
</protein>
<reference evidence="2 3" key="1">
    <citation type="journal article" date="2011" name="J. Bacteriol.">
        <title>Genome Sequence of Mycoplasma putrefaciens Type Strain KS1.</title>
        <authorList>
            <person name="Calcutt M.J."/>
            <person name="Foecking M.F."/>
        </authorList>
    </citation>
    <scope>NUCLEOTIDE SEQUENCE [LARGE SCALE GENOMIC DNA]</scope>
    <source>
        <strain evidence="3">ATCC 15718 / NCTC 10155 / C30 KS-1 / KS-1</strain>
    </source>
</reference>
<proteinExistence type="predicted"/>
<dbReference type="EMBL" id="CP003021">
    <property type="protein sequence ID" value="AEM69047.1"/>
    <property type="molecule type" value="Genomic_DNA"/>
</dbReference>
<dbReference type="InterPro" id="IPR009057">
    <property type="entry name" value="Homeodomain-like_sf"/>
</dbReference>
<dbReference type="SUPFAM" id="SSF53697">
    <property type="entry name" value="SIS domain"/>
    <property type="match status" value="1"/>
</dbReference>
<accession>A0A7U3ZT40</accession>
<dbReference type="PANTHER" id="PTHR30514:SF10">
    <property type="entry name" value="MURR_RPIR FAMILY TRANSCRIPTIONAL REGULATOR"/>
    <property type="match status" value="1"/>
</dbReference>
<name>A0A7U3ZT40_MYCPK</name>